<feature type="signal peptide" evidence="14">
    <location>
        <begin position="1"/>
        <end position="20"/>
    </location>
</feature>
<evidence type="ECO:0000313" key="17">
    <source>
        <dbReference type="Proteomes" id="UP000002279"/>
    </source>
</evidence>
<evidence type="ECO:0000256" key="7">
    <source>
        <dbReference type="ARBA" id="ARBA00023022"/>
    </source>
</evidence>
<keyword evidence="5 14" id="KW-0732">Signal</keyword>
<feature type="compositionally biased region" description="Basic and acidic residues" evidence="13">
    <location>
        <begin position="34"/>
        <end position="46"/>
    </location>
</feature>
<dbReference type="PANTHER" id="PTHR21388:SF9">
    <property type="entry name" value="BETA-DEFENSIN 1"/>
    <property type="match status" value="1"/>
</dbReference>
<dbReference type="GeneTree" id="ENSGT00940000168173"/>
<comment type="subcellular location">
    <subcellularLocation>
        <location evidence="1">Secreted</location>
    </subcellularLocation>
</comment>
<keyword evidence="17" id="KW-1185">Reference proteome</keyword>
<dbReference type="GO" id="GO:0031731">
    <property type="term" value="F:CCR6 chemokine receptor binding"/>
    <property type="evidence" value="ECO:0000318"/>
    <property type="project" value="GO_Central"/>
</dbReference>
<dbReference type="InParanoid" id="A0A6I8NSB4"/>
<dbReference type="PANTHER" id="PTHR21388">
    <property type="entry name" value="BETA-DEFENSIN-RELATED"/>
    <property type="match status" value="1"/>
</dbReference>
<reference evidence="16" key="2">
    <citation type="submission" date="2025-08" db="UniProtKB">
        <authorList>
            <consortium name="Ensembl"/>
        </authorList>
    </citation>
    <scope>IDENTIFICATION</scope>
    <source>
        <strain evidence="16">Glennie</strain>
    </source>
</reference>
<comment type="similarity">
    <text evidence="2">Belongs to the beta-defensin family.</text>
</comment>
<evidence type="ECO:0000256" key="12">
    <source>
        <dbReference type="ARBA" id="ARBA00041630"/>
    </source>
</evidence>
<name>A0A6I8NSB4_ORNAN</name>
<keyword evidence="3" id="KW-0964">Secreted</keyword>
<evidence type="ECO:0000313" key="16">
    <source>
        <dbReference type="Ensembl" id="ENSOANP00000043922.1"/>
    </source>
</evidence>
<feature type="chain" id="PRO_5026090897" description="Beta-defensin 1" evidence="14">
    <location>
        <begin position="21"/>
        <end position="162"/>
    </location>
</feature>
<comment type="function">
    <text evidence="10">Has bactericidal activity. May act as a ligand for C-C chemokine receptor CCR6. Positively regulates the sperm motility and bactericidal activity in a CCR6-dependent manner. Binds to CCR6 and triggers Ca2+ mobilization in the sperm which is important for its motility.</text>
</comment>
<dbReference type="GO" id="GO:0050830">
    <property type="term" value="P:defense response to Gram-positive bacterium"/>
    <property type="evidence" value="ECO:0000318"/>
    <property type="project" value="GO_Central"/>
</dbReference>
<proteinExistence type="inferred from homology"/>
<evidence type="ECO:0000256" key="2">
    <source>
        <dbReference type="ARBA" id="ARBA00007371"/>
    </source>
</evidence>
<dbReference type="AlphaFoldDB" id="A0A6I8NSB4"/>
<keyword evidence="4" id="KW-0929">Antimicrobial</keyword>
<evidence type="ECO:0000259" key="15">
    <source>
        <dbReference type="Pfam" id="PF00711"/>
    </source>
</evidence>
<dbReference type="Proteomes" id="UP000002279">
    <property type="component" value="Chromosome X1"/>
</dbReference>
<feature type="domain" description="Beta-defensin-like" evidence="15">
    <location>
        <begin position="125"/>
        <end position="159"/>
    </location>
</feature>
<reference evidence="16" key="3">
    <citation type="submission" date="2025-09" db="UniProtKB">
        <authorList>
            <consortium name="Ensembl"/>
        </authorList>
    </citation>
    <scope>IDENTIFICATION</scope>
    <source>
        <strain evidence="16">Glennie</strain>
    </source>
</reference>
<dbReference type="Bgee" id="ENSOANG00000042936">
    <property type="expression patterns" value="Expressed in liver and 2 other cell types or tissues"/>
</dbReference>
<dbReference type="Pfam" id="PF00711">
    <property type="entry name" value="Defensin_beta"/>
    <property type="match status" value="1"/>
</dbReference>
<dbReference type="SUPFAM" id="SSF57392">
    <property type="entry name" value="Defensin-like"/>
    <property type="match status" value="1"/>
</dbReference>
<dbReference type="GO" id="GO:0050829">
    <property type="term" value="P:defense response to Gram-negative bacterium"/>
    <property type="evidence" value="ECO:0000318"/>
    <property type="project" value="GO_Central"/>
</dbReference>
<feature type="region of interest" description="Disordered" evidence="13">
    <location>
        <begin position="22"/>
        <end position="81"/>
    </location>
</feature>
<evidence type="ECO:0000256" key="4">
    <source>
        <dbReference type="ARBA" id="ARBA00022529"/>
    </source>
</evidence>
<evidence type="ECO:0000256" key="14">
    <source>
        <dbReference type="SAM" id="SignalP"/>
    </source>
</evidence>
<keyword evidence="7" id="KW-0044">Antibiotic</keyword>
<evidence type="ECO:0000256" key="11">
    <source>
        <dbReference type="ARBA" id="ARBA00040807"/>
    </source>
</evidence>
<protein>
    <recommendedName>
        <fullName evidence="11">Beta-defensin 1</fullName>
    </recommendedName>
    <alternativeName>
        <fullName evidence="12">Defensin, beta 1</fullName>
    </alternativeName>
</protein>
<dbReference type="Ensembl" id="ENSOANT00000062629.1">
    <property type="protein sequence ID" value="ENSOANP00000043922.1"/>
    <property type="gene ID" value="ENSOANG00000042936.1"/>
</dbReference>
<dbReference type="Gene3D" id="3.10.360.10">
    <property type="entry name" value="Antimicrobial Peptide, Beta-defensin 2, Chain A"/>
    <property type="match status" value="1"/>
</dbReference>
<evidence type="ECO:0000256" key="5">
    <source>
        <dbReference type="ARBA" id="ARBA00022729"/>
    </source>
</evidence>
<evidence type="ECO:0000256" key="3">
    <source>
        <dbReference type="ARBA" id="ARBA00022525"/>
    </source>
</evidence>
<dbReference type="InterPro" id="IPR001855">
    <property type="entry name" value="Defensin_beta-like"/>
</dbReference>
<keyword evidence="6" id="KW-0211">Defensin</keyword>
<evidence type="ECO:0000256" key="10">
    <source>
        <dbReference type="ARBA" id="ARBA00037394"/>
    </source>
</evidence>
<reference evidence="16 17" key="1">
    <citation type="journal article" date="2008" name="Nature">
        <title>Genome analysis of the platypus reveals unique signatures of evolution.</title>
        <authorList>
            <person name="Warren W.C."/>
            <person name="Hillier L.W."/>
            <person name="Marshall Graves J.A."/>
            <person name="Birney E."/>
            <person name="Ponting C.P."/>
            <person name="Grutzner F."/>
            <person name="Belov K."/>
            <person name="Miller W."/>
            <person name="Clarke L."/>
            <person name="Chinwalla A.T."/>
            <person name="Yang S.P."/>
            <person name="Heger A."/>
            <person name="Locke D.P."/>
            <person name="Miethke P."/>
            <person name="Waters P.D."/>
            <person name="Veyrunes F."/>
            <person name="Fulton L."/>
            <person name="Fulton B."/>
            <person name="Graves T."/>
            <person name="Wallis J."/>
            <person name="Puente X.S."/>
            <person name="Lopez-Otin C."/>
            <person name="Ordonez G.R."/>
            <person name="Eichler E.E."/>
            <person name="Chen L."/>
            <person name="Cheng Z."/>
            <person name="Deakin J.E."/>
            <person name="Alsop A."/>
            <person name="Thompson K."/>
            <person name="Kirby P."/>
            <person name="Papenfuss A.T."/>
            <person name="Wakefield M.J."/>
            <person name="Olender T."/>
            <person name="Lancet D."/>
            <person name="Huttley G.A."/>
            <person name="Smit A.F."/>
            <person name="Pask A."/>
            <person name="Temple-Smith P."/>
            <person name="Batzer M.A."/>
            <person name="Walker J.A."/>
            <person name="Konkel M.K."/>
            <person name="Harris R.S."/>
            <person name="Whittington C.M."/>
            <person name="Wong E.S."/>
            <person name="Gemmell N.J."/>
            <person name="Buschiazzo E."/>
            <person name="Vargas Jentzsch I.M."/>
            <person name="Merkel A."/>
            <person name="Schmitz J."/>
            <person name="Zemann A."/>
            <person name="Churakov G."/>
            <person name="Kriegs J.O."/>
            <person name="Brosius J."/>
            <person name="Murchison E.P."/>
            <person name="Sachidanandam R."/>
            <person name="Smith C."/>
            <person name="Hannon G.J."/>
            <person name="Tsend-Ayush E."/>
            <person name="McMillan D."/>
            <person name="Attenborough R."/>
            <person name="Rens W."/>
            <person name="Ferguson-Smith M."/>
            <person name="Lefevre C.M."/>
            <person name="Sharp J.A."/>
            <person name="Nicholas K.R."/>
            <person name="Ray D.A."/>
            <person name="Kube M."/>
            <person name="Reinhardt R."/>
            <person name="Pringle T.H."/>
            <person name="Taylor J."/>
            <person name="Jones R.C."/>
            <person name="Nixon B."/>
            <person name="Dacheux J.L."/>
            <person name="Niwa H."/>
            <person name="Sekita Y."/>
            <person name="Huang X."/>
            <person name="Stark A."/>
            <person name="Kheradpour P."/>
            <person name="Kellis M."/>
            <person name="Flicek P."/>
            <person name="Chen Y."/>
            <person name="Webber C."/>
            <person name="Hardison R."/>
            <person name="Nelson J."/>
            <person name="Hallsworth-Pepin K."/>
            <person name="Delehaunty K."/>
            <person name="Markovic C."/>
            <person name="Minx P."/>
            <person name="Feng Y."/>
            <person name="Kremitzki C."/>
            <person name="Mitreva M."/>
            <person name="Glasscock J."/>
            <person name="Wylie T."/>
            <person name="Wohldmann P."/>
            <person name="Thiru P."/>
            <person name="Nhan M.N."/>
            <person name="Pohl C.S."/>
            <person name="Smith S.M."/>
            <person name="Hou S."/>
            <person name="Nefedov M."/>
            <person name="de Jong P.J."/>
            <person name="Renfree M.B."/>
            <person name="Mardis E.R."/>
            <person name="Wilson R.K."/>
        </authorList>
    </citation>
    <scope>NUCLEOTIDE SEQUENCE [LARGE SCALE GENOMIC DNA]</scope>
    <source>
        <strain evidence="16 17">Glennie</strain>
    </source>
</reference>
<evidence type="ECO:0000256" key="13">
    <source>
        <dbReference type="SAM" id="MobiDB-lite"/>
    </source>
</evidence>
<evidence type="ECO:0000256" key="1">
    <source>
        <dbReference type="ARBA" id="ARBA00004613"/>
    </source>
</evidence>
<accession>A0A6I8NSB4</accession>
<comment type="subunit">
    <text evidence="9">Monomer. Homodimer.</text>
</comment>
<dbReference type="GO" id="GO:0005615">
    <property type="term" value="C:extracellular space"/>
    <property type="evidence" value="ECO:0000318"/>
    <property type="project" value="GO_Central"/>
</dbReference>
<dbReference type="GO" id="GO:0002227">
    <property type="term" value="P:innate immune response in mucosa"/>
    <property type="evidence" value="ECO:0000318"/>
    <property type="project" value="GO_Central"/>
</dbReference>
<organism evidence="16 17">
    <name type="scientific">Ornithorhynchus anatinus</name>
    <name type="common">Duckbill platypus</name>
    <dbReference type="NCBI Taxonomy" id="9258"/>
    <lineage>
        <taxon>Eukaryota</taxon>
        <taxon>Metazoa</taxon>
        <taxon>Chordata</taxon>
        <taxon>Craniata</taxon>
        <taxon>Vertebrata</taxon>
        <taxon>Euteleostomi</taxon>
        <taxon>Mammalia</taxon>
        <taxon>Monotremata</taxon>
        <taxon>Ornithorhynchidae</taxon>
        <taxon>Ornithorhynchus</taxon>
    </lineage>
</organism>
<sequence>MRGLLPFLFLLSFFLSPIQAQPEGREEELEETWSEDRDQAPPRVVEESEVVGAENEAGLAAGTYKNRDSPSTGEPPAQSRSPIYFSTAGIPDCGPPSAMRTLYLLLAVLFLVLSQGNAGYGQRSDSYQCHSKRGTCSFSNCPLFRKPYGTCYNGKAKCCLRR</sequence>
<evidence type="ECO:0000256" key="8">
    <source>
        <dbReference type="ARBA" id="ARBA00023157"/>
    </source>
</evidence>
<evidence type="ECO:0000256" key="6">
    <source>
        <dbReference type="ARBA" id="ARBA00022940"/>
    </source>
</evidence>
<keyword evidence="8" id="KW-1015">Disulfide bond</keyword>
<evidence type="ECO:0000256" key="9">
    <source>
        <dbReference type="ARBA" id="ARBA00024380"/>
    </source>
</evidence>